<dbReference type="EMBL" id="WJXA01000004">
    <property type="protein sequence ID" value="KAF7145558.1"/>
    <property type="molecule type" value="Genomic_DNA"/>
</dbReference>
<dbReference type="SUPFAM" id="SSF53756">
    <property type="entry name" value="UDP-Glycosyltransferase/glycogen phosphorylase"/>
    <property type="match status" value="1"/>
</dbReference>
<dbReference type="AlphaFoldDB" id="A0A834LRY4"/>
<keyword evidence="2" id="KW-1185">Reference proteome</keyword>
<protein>
    <submittedName>
        <fullName evidence="1">Uncharacterized protein</fullName>
    </submittedName>
</protein>
<organism evidence="1 2">
    <name type="scientific">Rhododendron simsii</name>
    <name type="common">Sims's rhododendron</name>
    <dbReference type="NCBI Taxonomy" id="118357"/>
    <lineage>
        <taxon>Eukaryota</taxon>
        <taxon>Viridiplantae</taxon>
        <taxon>Streptophyta</taxon>
        <taxon>Embryophyta</taxon>
        <taxon>Tracheophyta</taxon>
        <taxon>Spermatophyta</taxon>
        <taxon>Magnoliopsida</taxon>
        <taxon>eudicotyledons</taxon>
        <taxon>Gunneridae</taxon>
        <taxon>Pentapetalae</taxon>
        <taxon>asterids</taxon>
        <taxon>Ericales</taxon>
        <taxon>Ericaceae</taxon>
        <taxon>Ericoideae</taxon>
        <taxon>Rhodoreae</taxon>
        <taxon>Rhododendron</taxon>
    </lineage>
</organism>
<sequence>MDEIAAGLHSNGVKYLLVARDKASSVKESVCGGLGMVVPCKLVAEDWKIGWKAKGATGDLVRGEEIVDLVRRFMDSKNVGRKEQEKSERLVDKLLEKEDHLRRTSKLS</sequence>
<proteinExistence type="predicted"/>
<comment type="caution">
    <text evidence="1">The sequence shown here is derived from an EMBL/GenBank/DDBJ whole genome shotgun (WGS) entry which is preliminary data.</text>
</comment>
<evidence type="ECO:0000313" key="2">
    <source>
        <dbReference type="Proteomes" id="UP000626092"/>
    </source>
</evidence>
<accession>A0A834LRY4</accession>
<dbReference type="Proteomes" id="UP000626092">
    <property type="component" value="Unassembled WGS sequence"/>
</dbReference>
<name>A0A834LRY4_RHOSS</name>
<reference evidence="1" key="1">
    <citation type="submission" date="2019-11" db="EMBL/GenBank/DDBJ databases">
        <authorList>
            <person name="Liu Y."/>
            <person name="Hou J."/>
            <person name="Li T.-Q."/>
            <person name="Guan C.-H."/>
            <person name="Wu X."/>
            <person name="Wu H.-Z."/>
            <person name="Ling F."/>
            <person name="Zhang R."/>
            <person name="Shi X.-G."/>
            <person name="Ren J.-P."/>
            <person name="Chen E.-F."/>
            <person name="Sun J.-M."/>
        </authorList>
    </citation>
    <scope>NUCLEOTIDE SEQUENCE</scope>
    <source>
        <strain evidence="1">Adult_tree_wgs_1</strain>
        <tissue evidence="1">Leaves</tissue>
    </source>
</reference>
<dbReference type="OrthoDB" id="5835829at2759"/>
<gene>
    <name evidence="1" type="ORF">RHSIM_Rhsim04G0093000</name>
</gene>
<evidence type="ECO:0000313" key="1">
    <source>
        <dbReference type="EMBL" id="KAF7145558.1"/>
    </source>
</evidence>